<feature type="region of interest" description="Disordered" evidence="1">
    <location>
        <begin position="16"/>
        <end position="35"/>
    </location>
</feature>
<evidence type="ECO:0000313" key="3">
    <source>
        <dbReference type="Proteomes" id="UP000266841"/>
    </source>
</evidence>
<reference evidence="2 3" key="1">
    <citation type="journal article" date="2012" name="Genome Biol.">
        <title>Genome and low-iron response of an oceanic diatom adapted to chronic iron limitation.</title>
        <authorList>
            <person name="Lommer M."/>
            <person name="Specht M."/>
            <person name="Roy A.S."/>
            <person name="Kraemer L."/>
            <person name="Andreson R."/>
            <person name="Gutowska M.A."/>
            <person name="Wolf J."/>
            <person name="Bergner S.V."/>
            <person name="Schilhabel M.B."/>
            <person name="Klostermeier U.C."/>
            <person name="Beiko R.G."/>
            <person name="Rosenstiel P."/>
            <person name="Hippler M."/>
            <person name="Laroche J."/>
        </authorList>
    </citation>
    <scope>NUCLEOTIDE SEQUENCE [LARGE SCALE GENOMIC DNA]</scope>
    <source>
        <strain evidence="2 3">CCMP1005</strain>
    </source>
</reference>
<feature type="compositionally biased region" description="Polar residues" evidence="1">
    <location>
        <begin position="63"/>
        <end position="74"/>
    </location>
</feature>
<dbReference type="Proteomes" id="UP000266841">
    <property type="component" value="Unassembled WGS sequence"/>
</dbReference>
<feature type="compositionally biased region" description="Basic and acidic residues" evidence="1">
    <location>
        <begin position="175"/>
        <end position="186"/>
    </location>
</feature>
<name>K0R6K2_THAOC</name>
<gene>
    <name evidence="2" type="ORF">THAOC_33702</name>
</gene>
<feature type="region of interest" description="Disordered" evidence="1">
    <location>
        <begin position="63"/>
        <end position="186"/>
    </location>
</feature>
<organism evidence="2 3">
    <name type="scientific">Thalassiosira oceanica</name>
    <name type="common">Marine diatom</name>
    <dbReference type="NCBI Taxonomy" id="159749"/>
    <lineage>
        <taxon>Eukaryota</taxon>
        <taxon>Sar</taxon>
        <taxon>Stramenopiles</taxon>
        <taxon>Ochrophyta</taxon>
        <taxon>Bacillariophyta</taxon>
        <taxon>Coscinodiscophyceae</taxon>
        <taxon>Thalassiosirophycidae</taxon>
        <taxon>Thalassiosirales</taxon>
        <taxon>Thalassiosiraceae</taxon>
        <taxon>Thalassiosira</taxon>
    </lineage>
</organism>
<feature type="non-terminal residue" evidence="2">
    <location>
        <position position="1"/>
    </location>
</feature>
<comment type="caution">
    <text evidence="2">The sequence shown here is derived from an EMBL/GenBank/DDBJ whole genome shotgun (WGS) entry which is preliminary data.</text>
</comment>
<dbReference type="AlphaFoldDB" id="K0R6K2"/>
<feature type="compositionally biased region" description="Basic and acidic residues" evidence="1">
    <location>
        <begin position="123"/>
        <end position="132"/>
    </location>
</feature>
<evidence type="ECO:0000313" key="2">
    <source>
        <dbReference type="EMBL" id="EJK47569.1"/>
    </source>
</evidence>
<protein>
    <submittedName>
        <fullName evidence="2">Uncharacterized protein</fullName>
    </submittedName>
</protein>
<evidence type="ECO:0000256" key="1">
    <source>
        <dbReference type="SAM" id="MobiDB-lite"/>
    </source>
</evidence>
<accession>K0R6K2</accession>
<proteinExistence type="predicted"/>
<sequence length="186" mass="20328">VEADLAEFLPAPIVDGKASEGADVSVVPASQQGELSPREEYLANAQDIAQQLMVAQIEHEQIMQQTETEGQVSPTPHMEEQSTGVIDTVEPQITYDLDSDENTPEKSGGGSPTDEVRARRKKEREEQRKEYRLANLQANDNIDIGVPVVDASTFESQMEKQEKNQGATSGTRAGLMEKEDMGPNDG</sequence>
<dbReference type="EMBL" id="AGNL01046836">
    <property type="protein sequence ID" value="EJK47569.1"/>
    <property type="molecule type" value="Genomic_DNA"/>
</dbReference>
<keyword evidence="3" id="KW-1185">Reference proteome</keyword>